<dbReference type="InterPro" id="IPR035965">
    <property type="entry name" value="PAS-like_dom_sf"/>
</dbReference>
<organism evidence="7 8">
    <name type="scientific">Anabaena sphaerica FACHB-251</name>
    <dbReference type="NCBI Taxonomy" id="2692883"/>
    <lineage>
        <taxon>Bacteria</taxon>
        <taxon>Bacillati</taxon>
        <taxon>Cyanobacteriota</taxon>
        <taxon>Cyanophyceae</taxon>
        <taxon>Nostocales</taxon>
        <taxon>Nostocaceae</taxon>
        <taxon>Anabaena</taxon>
    </lineage>
</organism>
<evidence type="ECO:0000313" key="7">
    <source>
        <dbReference type="EMBL" id="MBD2296684.1"/>
    </source>
</evidence>
<dbReference type="Proteomes" id="UP000662185">
    <property type="component" value="Unassembled WGS sequence"/>
</dbReference>
<protein>
    <submittedName>
        <fullName evidence="7">Helix-turn-helix domain-containing protein</fullName>
    </submittedName>
</protein>
<dbReference type="PROSITE" id="PS00042">
    <property type="entry name" value="HTH_CRP_1"/>
    <property type="match status" value="1"/>
</dbReference>
<dbReference type="InterPro" id="IPR036388">
    <property type="entry name" value="WH-like_DNA-bd_sf"/>
</dbReference>
<dbReference type="InterPro" id="IPR018490">
    <property type="entry name" value="cNMP-bd_dom_sf"/>
</dbReference>
<dbReference type="InterPro" id="IPR013767">
    <property type="entry name" value="PAS_fold"/>
</dbReference>
<evidence type="ECO:0000256" key="4">
    <source>
        <dbReference type="SAM" id="Coils"/>
    </source>
</evidence>
<dbReference type="CDD" id="cd00092">
    <property type="entry name" value="HTH_CRP"/>
    <property type="match status" value="1"/>
</dbReference>
<name>A0A926WMV9_9NOST</name>
<accession>A0A926WMV9</accession>
<dbReference type="SMART" id="SM00091">
    <property type="entry name" value="PAS"/>
    <property type="match status" value="1"/>
</dbReference>
<dbReference type="GO" id="GO:0003700">
    <property type="term" value="F:DNA-binding transcription factor activity"/>
    <property type="evidence" value="ECO:0007669"/>
    <property type="project" value="InterPro"/>
</dbReference>
<keyword evidence="4" id="KW-0175">Coiled coil</keyword>
<keyword evidence="3" id="KW-0804">Transcription</keyword>
<dbReference type="SUPFAM" id="SSF55785">
    <property type="entry name" value="PYP-like sensor domain (PAS domain)"/>
    <property type="match status" value="1"/>
</dbReference>
<sequence>MNLELFVQRAELLHKHLADLYQTATVLPWIPSELLPEAFKELYTTSRMVQLAAEELYQQNEELLQNRNLLETQRQHYQNLFEFAPAAYLVTNEKGIIKEANRAASQLLNVAQNFLVGKPIINFIPREQHQHFYSTLNQIGKSEQVREILLQLKPRHDDYFDAYLTVQSVSQPHGKETNLHWLLRKISEHQRIESTAIQNHTDLIENSPIHKYSKGENIPLNPLLIWCVRQGLVKLSTFYETGAERLTGLATKGMVFGSTMTSLPIYQATALADVELVSIYTSEIAVVPSLNEILLPKINQRLQQTQSFLFIAGKGKVQDRLHHLLELLKQQIGEPFPGGTRLTFRLTHEDMASACATTRVTITRLLGQFQEQGLISFDDKKHIICKHS</sequence>
<dbReference type="AlphaFoldDB" id="A0A926WMV9"/>
<evidence type="ECO:0000313" key="8">
    <source>
        <dbReference type="Proteomes" id="UP000662185"/>
    </source>
</evidence>
<dbReference type="CDD" id="cd00130">
    <property type="entry name" value="PAS"/>
    <property type="match status" value="1"/>
</dbReference>
<dbReference type="EMBL" id="JACJQU010000028">
    <property type="protein sequence ID" value="MBD2296684.1"/>
    <property type="molecule type" value="Genomic_DNA"/>
</dbReference>
<feature type="domain" description="PAS" evidence="5">
    <location>
        <begin position="73"/>
        <end position="143"/>
    </location>
</feature>
<dbReference type="GO" id="GO:0003677">
    <property type="term" value="F:DNA binding"/>
    <property type="evidence" value="ECO:0007669"/>
    <property type="project" value="UniProtKB-KW"/>
</dbReference>
<dbReference type="InterPro" id="IPR036390">
    <property type="entry name" value="WH_DNA-bd_sf"/>
</dbReference>
<evidence type="ECO:0000259" key="6">
    <source>
        <dbReference type="PROSITE" id="PS51063"/>
    </source>
</evidence>
<dbReference type="InterPro" id="IPR014710">
    <property type="entry name" value="RmlC-like_jellyroll"/>
</dbReference>
<evidence type="ECO:0000256" key="1">
    <source>
        <dbReference type="ARBA" id="ARBA00023015"/>
    </source>
</evidence>
<dbReference type="InterPro" id="IPR018335">
    <property type="entry name" value="Tscrpt_reg_HTH_Crp-type_CS"/>
</dbReference>
<keyword evidence="1" id="KW-0805">Transcription regulation</keyword>
<keyword evidence="8" id="KW-1185">Reference proteome</keyword>
<dbReference type="Pfam" id="PF13545">
    <property type="entry name" value="HTH_Crp_2"/>
    <property type="match status" value="1"/>
</dbReference>
<dbReference type="Gene3D" id="2.60.120.10">
    <property type="entry name" value="Jelly Rolls"/>
    <property type="match status" value="1"/>
</dbReference>
<keyword evidence="2" id="KW-0238">DNA-binding</keyword>
<feature type="coiled-coil region" evidence="4">
    <location>
        <begin position="53"/>
        <end position="80"/>
    </location>
</feature>
<dbReference type="InterPro" id="IPR012318">
    <property type="entry name" value="HTH_CRP"/>
</dbReference>
<evidence type="ECO:0000256" key="2">
    <source>
        <dbReference type="ARBA" id="ARBA00023125"/>
    </source>
</evidence>
<dbReference type="RefSeq" id="WP_190564804.1">
    <property type="nucleotide sequence ID" value="NZ_JACJQU010000028.1"/>
</dbReference>
<reference evidence="8" key="1">
    <citation type="journal article" date="2020" name="ISME J.">
        <title>Comparative genomics reveals insights into cyanobacterial evolution and habitat adaptation.</title>
        <authorList>
            <person name="Chen M.Y."/>
            <person name="Teng W.K."/>
            <person name="Zhao L."/>
            <person name="Hu C.X."/>
            <person name="Zhou Y.K."/>
            <person name="Han B.P."/>
            <person name="Song L.R."/>
            <person name="Shu W.S."/>
        </authorList>
    </citation>
    <scope>NUCLEOTIDE SEQUENCE [LARGE SCALE GENOMIC DNA]</scope>
    <source>
        <strain evidence="8">FACHB-251</strain>
    </source>
</reference>
<dbReference type="InterPro" id="IPR000014">
    <property type="entry name" value="PAS"/>
</dbReference>
<dbReference type="Gene3D" id="3.30.450.20">
    <property type="entry name" value="PAS domain"/>
    <property type="match status" value="1"/>
</dbReference>
<feature type="domain" description="HTH crp-type" evidence="6">
    <location>
        <begin position="315"/>
        <end position="388"/>
    </location>
</feature>
<dbReference type="SUPFAM" id="SSF51206">
    <property type="entry name" value="cAMP-binding domain-like"/>
    <property type="match status" value="1"/>
</dbReference>
<dbReference type="SUPFAM" id="SSF46785">
    <property type="entry name" value="Winged helix' DNA-binding domain"/>
    <property type="match status" value="1"/>
</dbReference>
<dbReference type="SMART" id="SM00419">
    <property type="entry name" value="HTH_CRP"/>
    <property type="match status" value="1"/>
</dbReference>
<dbReference type="PROSITE" id="PS50112">
    <property type="entry name" value="PAS"/>
    <property type="match status" value="1"/>
</dbReference>
<dbReference type="Pfam" id="PF00989">
    <property type="entry name" value="PAS"/>
    <property type="match status" value="1"/>
</dbReference>
<gene>
    <name evidence="7" type="ORF">H6G06_25175</name>
</gene>
<comment type="caution">
    <text evidence="7">The sequence shown here is derived from an EMBL/GenBank/DDBJ whole genome shotgun (WGS) entry which is preliminary data.</text>
</comment>
<dbReference type="Gene3D" id="1.10.10.10">
    <property type="entry name" value="Winged helix-like DNA-binding domain superfamily/Winged helix DNA-binding domain"/>
    <property type="match status" value="1"/>
</dbReference>
<dbReference type="PROSITE" id="PS51063">
    <property type="entry name" value="HTH_CRP_2"/>
    <property type="match status" value="1"/>
</dbReference>
<proteinExistence type="predicted"/>
<evidence type="ECO:0000259" key="5">
    <source>
        <dbReference type="PROSITE" id="PS50112"/>
    </source>
</evidence>
<evidence type="ECO:0000256" key="3">
    <source>
        <dbReference type="ARBA" id="ARBA00023163"/>
    </source>
</evidence>
<dbReference type="NCBIfam" id="TIGR00229">
    <property type="entry name" value="sensory_box"/>
    <property type="match status" value="1"/>
</dbReference>